<accession>A0A9P4JDR7</accession>
<dbReference type="Pfam" id="PF09994">
    <property type="entry name" value="T6SS_Tle1-like_cat"/>
    <property type="match status" value="1"/>
</dbReference>
<name>A0A9P4JDR7_9PLEO</name>
<proteinExistence type="predicted"/>
<dbReference type="InterPro" id="IPR018712">
    <property type="entry name" value="Tle1-like_cat"/>
</dbReference>
<dbReference type="PANTHER" id="PTHR33840">
    <property type="match status" value="1"/>
</dbReference>
<evidence type="ECO:0000313" key="2">
    <source>
        <dbReference type="EMBL" id="KAF2197581.1"/>
    </source>
</evidence>
<dbReference type="InterPro" id="IPR029058">
    <property type="entry name" value="AB_hydrolase_fold"/>
</dbReference>
<dbReference type="Proteomes" id="UP000799536">
    <property type="component" value="Unassembled WGS sequence"/>
</dbReference>
<protein>
    <recommendedName>
        <fullName evidence="1">T6SS Phospholipase effector Tle1-like catalytic domain-containing protein</fullName>
    </recommendedName>
</protein>
<reference evidence="2" key="1">
    <citation type="journal article" date="2020" name="Stud. Mycol.">
        <title>101 Dothideomycetes genomes: a test case for predicting lifestyles and emergence of pathogens.</title>
        <authorList>
            <person name="Haridas S."/>
            <person name="Albert R."/>
            <person name="Binder M."/>
            <person name="Bloem J."/>
            <person name="Labutti K."/>
            <person name="Salamov A."/>
            <person name="Andreopoulos B."/>
            <person name="Baker S."/>
            <person name="Barry K."/>
            <person name="Bills G."/>
            <person name="Bluhm B."/>
            <person name="Cannon C."/>
            <person name="Castanera R."/>
            <person name="Culley D."/>
            <person name="Daum C."/>
            <person name="Ezra D."/>
            <person name="Gonzalez J."/>
            <person name="Henrissat B."/>
            <person name="Kuo A."/>
            <person name="Liang C."/>
            <person name="Lipzen A."/>
            <person name="Lutzoni F."/>
            <person name="Magnuson J."/>
            <person name="Mondo S."/>
            <person name="Nolan M."/>
            <person name="Ohm R."/>
            <person name="Pangilinan J."/>
            <person name="Park H.-J."/>
            <person name="Ramirez L."/>
            <person name="Alfaro M."/>
            <person name="Sun H."/>
            <person name="Tritt A."/>
            <person name="Yoshinaga Y."/>
            <person name="Zwiers L.-H."/>
            <person name="Turgeon B."/>
            <person name="Goodwin S."/>
            <person name="Spatafora J."/>
            <person name="Crous P."/>
            <person name="Grigoriev I."/>
        </authorList>
    </citation>
    <scope>NUCLEOTIDE SEQUENCE</scope>
    <source>
        <strain evidence="2">ATCC 74209</strain>
    </source>
</reference>
<evidence type="ECO:0000313" key="3">
    <source>
        <dbReference type="Proteomes" id="UP000799536"/>
    </source>
</evidence>
<dbReference type="AlphaFoldDB" id="A0A9P4JDR7"/>
<comment type="caution">
    <text evidence="2">The sequence shown here is derived from an EMBL/GenBank/DDBJ whole genome shotgun (WGS) entry which is preliminary data.</text>
</comment>
<dbReference type="EMBL" id="ML994219">
    <property type="protein sequence ID" value="KAF2197581.1"/>
    <property type="molecule type" value="Genomic_DNA"/>
</dbReference>
<organism evidence="2 3">
    <name type="scientific">Delitschia confertaspora ATCC 74209</name>
    <dbReference type="NCBI Taxonomy" id="1513339"/>
    <lineage>
        <taxon>Eukaryota</taxon>
        <taxon>Fungi</taxon>
        <taxon>Dikarya</taxon>
        <taxon>Ascomycota</taxon>
        <taxon>Pezizomycotina</taxon>
        <taxon>Dothideomycetes</taxon>
        <taxon>Pleosporomycetidae</taxon>
        <taxon>Pleosporales</taxon>
        <taxon>Delitschiaceae</taxon>
        <taxon>Delitschia</taxon>
    </lineage>
</organism>
<dbReference type="OrthoDB" id="3057168at2759"/>
<dbReference type="PANTHER" id="PTHR33840:SF1">
    <property type="entry name" value="TLE1 PHOSPHOLIPASE DOMAIN-CONTAINING PROTEIN"/>
    <property type="match status" value="1"/>
</dbReference>
<sequence>MSADCLRVTKKLIACCDGTWMNSDKGYVKGGLFSGPGHLQTPSNVTRISRAILNEDKEYHAQIVYYQSGVGGGNTTLERLIGGGTGEGIGEHMREAYSFLANNYDQGDSIFLLGFSRGAFTARSIAGLIGGMGLLEKAGLPWFYLIFRDWEHAGVEGYKPMLPNAIPGFEISAPPTDIENYLTSYRNELKKRGLTREVEIQAIGVWDTVGALGIPTPKFIQQLGLPDFLNDYKFFDTSLDNHIKYAFHALALDEQRSPYGPAVWERKPGCHTVLKQTWFPGVHSNVGGSYDDTGLADITLAWMMSNLSPWIDFNPDYIREQALLDQKRNHEIGLHRGWSLGKIVNSVTFPVSILGREARTPSMYNRLDPKSGRETNQPLMETNETVHPSVRARIQLGGKGYEDQGRYSSHALADWKTETVQIRSDDAVNGTGVKKQIKWVYKGSQPRGQGREMLEEPLGQFELELLKMDPVTTELLLWE</sequence>
<dbReference type="SUPFAM" id="SSF53474">
    <property type="entry name" value="alpha/beta-Hydrolases"/>
    <property type="match status" value="1"/>
</dbReference>
<feature type="domain" description="T6SS Phospholipase effector Tle1-like catalytic" evidence="1">
    <location>
        <begin position="10"/>
        <end position="305"/>
    </location>
</feature>
<gene>
    <name evidence="2" type="ORF">GQ43DRAFT_475313</name>
</gene>
<evidence type="ECO:0000259" key="1">
    <source>
        <dbReference type="Pfam" id="PF09994"/>
    </source>
</evidence>
<keyword evidence="3" id="KW-1185">Reference proteome</keyword>